<accession>C7QBX9</accession>
<name>C7QBX9_CATAD</name>
<evidence type="ECO:0000313" key="3">
    <source>
        <dbReference type="Proteomes" id="UP000000851"/>
    </source>
</evidence>
<evidence type="ECO:0000259" key="1">
    <source>
        <dbReference type="PROSITE" id="PS51664"/>
    </source>
</evidence>
<keyword evidence="3" id="KW-1185">Reference proteome</keyword>
<dbReference type="Gene3D" id="3.30.1330.230">
    <property type="match status" value="1"/>
</dbReference>
<dbReference type="Gene3D" id="3.30.40.250">
    <property type="match status" value="1"/>
</dbReference>
<dbReference type="PANTHER" id="PTHR37809">
    <property type="entry name" value="RIBOSOMAL PROTEIN S12 METHYLTHIOTRANSFERASE ACCESSORY FACTOR YCAO"/>
    <property type="match status" value="1"/>
</dbReference>
<dbReference type="KEGG" id="cai:Caci_3696"/>
<dbReference type="eggNOG" id="COG1944">
    <property type="taxonomic scope" value="Bacteria"/>
</dbReference>
<dbReference type="EMBL" id="CP001700">
    <property type="protein sequence ID" value="ACU72598.1"/>
    <property type="molecule type" value="Genomic_DNA"/>
</dbReference>
<organism evidence="2 3">
    <name type="scientific">Catenulispora acidiphila (strain DSM 44928 / JCM 14897 / NBRC 102108 / NRRL B-24433 / ID139908)</name>
    <dbReference type="NCBI Taxonomy" id="479433"/>
    <lineage>
        <taxon>Bacteria</taxon>
        <taxon>Bacillati</taxon>
        <taxon>Actinomycetota</taxon>
        <taxon>Actinomycetes</taxon>
        <taxon>Catenulisporales</taxon>
        <taxon>Catenulisporaceae</taxon>
        <taxon>Catenulispora</taxon>
    </lineage>
</organism>
<dbReference type="InterPro" id="IPR027624">
    <property type="entry name" value="TOMM_cyclo_SagD"/>
</dbReference>
<dbReference type="STRING" id="479433.Caci_3696"/>
<protein>
    <recommendedName>
        <fullName evidence="1">YcaO domain-containing protein</fullName>
    </recommendedName>
</protein>
<feature type="domain" description="YcaO" evidence="1">
    <location>
        <begin position="255"/>
        <end position="644"/>
    </location>
</feature>
<dbReference type="HOGENOM" id="CLU_020793_1_0_11"/>
<dbReference type="RefSeq" id="WP_015792327.1">
    <property type="nucleotide sequence ID" value="NC_013131.1"/>
</dbReference>
<dbReference type="InParanoid" id="C7QBX9"/>
<dbReference type="Pfam" id="PF02624">
    <property type="entry name" value="YcaO"/>
    <property type="match status" value="1"/>
</dbReference>
<dbReference type="Gene3D" id="3.30.160.660">
    <property type="match status" value="1"/>
</dbReference>
<dbReference type="NCBIfam" id="TIGR03882">
    <property type="entry name" value="cyclo_dehyd_2"/>
    <property type="match status" value="1"/>
</dbReference>
<dbReference type="NCBIfam" id="TIGR03604">
    <property type="entry name" value="TOMM_cyclo_SagD"/>
    <property type="match status" value="1"/>
</dbReference>
<proteinExistence type="predicted"/>
<dbReference type="AlphaFoldDB" id="C7QBX9"/>
<gene>
    <name evidence="2" type="ordered locus">Caci_3696</name>
</gene>
<sequence>MTAEATIAAPPVVTARALETARARLAATLAERAVAVGLDAVAVVPLGAADVADPQRDPYAALRPTAAVHLTAQAALIGPWGAGRGCGTCLGIRWQRLRTRSERDALEQGWTPRAIGSWPLLPEHAVDAIWTACLNTLNRSVPDRTRRVTRVDLETLRLHTVPLLPEPLCPHCGEPDQGFDELSTGLVSRAKPAPDAYRLRSPGSYQLPADALANPVCGVLGAATWLDVTSPTTAPVAGTVFMRGYAGLTDVTWSGQANSFEDSRRLAFLEGLERYAGTHRRVPGPSVIAAFDDLDDALDPRTCGEYAPETYAADSMTSPFDPKRPIPWVPGYSLRTGRRVHVPARLVYYSAGVQADNFVFECSNGCATGSVLEEAILFGLLELIERDAFLLGWYGGAELTEIDPASCPSPALAAMIDRAGLRGYDVHVFDNRIDLAIPVVTAVAVRRDGGPGTLAFAASAGFDPRTAVEGAVSEILTYIPHLPRQVAERPQELAAMAGDFDLVRRLPDHAALYGLPEMARHARRYLGRSDRGGTGIRSYDEVYAQWSRRRPDTGDLLDDVLLCRDEIAAAGHDVIVVDQTTPEQRRLGLRTVCTLAPGLLPIDFGWGRQRALRMDRLRTALRRGGLRDSDLADHEVHRVPHPFP</sequence>
<dbReference type="Proteomes" id="UP000000851">
    <property type="component" value="Chromosome"/>
</dbReference>
<dbReference type="InterPro" id="IPR003776">
    <property type="entry name" value="YcaO-like_dom"/>
</dbReference>
<dbReference type="InterPro" id="IPR022291">
    <property type="entry name" value="Bacteriocin_synth_cyclodeHase"/>
</dbReference>
<evidence type="ECO:0000313" key="2">
    <source>
        <dbReference type="EMBL" id="ACU72598.1"/>
    </source>
</evidence>
<reference evidence="2 3" key="1">
    <citation type="journal article" date="2009" name="Stand. Genomic Sci.">
        <title>Complete genome sequence of Catenulispora acidiphila type strain (ID 139908).</title>
        <authorList>
            <person name="Copeland A."/>
            <person name="Lapidus A."/>
            <person name="Glavina Del Rio T."/>
            <person name="Nolan M."/>
            <person name="Lucas S."/>
            <person name="Chen F."/>
            <person name="Tice H."/>
            <person name="Cheng J.F."/>
            <person name="Bruce D."/>
            <person name="Goodwin L."/>
            <person name="Pitluck S."/>
            <person name="Mikhailova N."/>
            <person name="Pati A."/>
            <person name="Ivanova N."/>
            <person name="Mavromatis K."/>
            <person name="Chen A."/>
            <person name="Palaniappan K."/>
            <person name="Chain P."/>
            <person name="Land M."/>
            <person name="Hauser L."/>
            <person name="Chang Y.J."/>
            <person name="Jeffries C.D."/>
            <person name="Chertkov O."/>
            <person name="Brettin T."/>
            <person name="Detter J.C."/>
            <person name="Han C."/>
            <person name="Ali Z."/>
            <person name="Tindall B.J."/>
            <person name="Goker M."/>
            <person name="Bristow J."/>
            <person name="Eisen J.A."/>
            <person name="Markowitz V."/>
            <person name="Hugenholtz P."/>
            <person name="Kyrpides N.C."/>
            <person name="Klenk H.P."/>
        </authorList>
    </citation>
    <scope>NUCLEOTIDE SEQUENCE [LARGE SCALE GENOMIC DNA]</scope>
    <source>
        <strain evidence="3">DSM 44928 / JCM 14897 / NBRC 102108 / NRRL B-24433 / ID139908</strain>
    </source>
</reference>
<dbReference type="PROSITE" id="PS51664">
    <property type="entry name" value="YCAO"/>
    <property type="match status" value="1"/>
</dbReference>
<dbReference type="PANTHER" id="PTHR37809:SF1">
    <property type="entry name" value="RIBOSOMAL PROTEIN S12 METHYLTHIOTRANSFERASE ACCESSORY FACTOR YCAO"/>
    <property type="match status" value="1"/>
</dbReference>
<dbReference type="Gene3D" id="3.40.50.720">
    <property type="entry name" value="NAD(P)-binding Rossmann-like Domain"/>
    <property type="match status" value="1"/>
</dbReference>